<name>A0A6J4PI85_9BACT</name>
<dbReference type="InterPro" id="IPR036130">
    <property type="entry name" value="Pyridoxine-5'_phos_synth"/>
</dbReference>
<dbReference type="PANTHER" id="PTHR30456:SF0">
    <property type="entry name" value="PYRIDOXINE 5'-PHOSPHATE SYNTHASE"/>
    <property type="match status" value="1"/>
</dbReference>
<keyword evidence="2 4" id="KW-0808">Transferase</keyword>
<dbReference type="Gene3D" id="3.20.20.70">
    <property type="entry name" value="Aldolase class I"/>
    <property type="match status" value="1"/>
</dbReference>
<comment type="function">
    <text evidence="4">Catalyzes the complicated ring closure reaction between the two acyclic compounds 1-deoxy-D-xylulose-5-phosphate (DXP) and 3-amino-2-oxopropyl phosphate (1-amino-acetone-3-phosphate or AAP) to form pyridoxine 5'-phosphate (PNP) and inorganic phosphate.</text>
</comment>
<dbReference type="GO" id="GO:0033856">
    <property type="term" value="F:pyridoxine 5'-phosphate synthase activity"/>
    <property type="evidence" value="ECO:0007669"/>
    <property type="project" value="UniProtKB-UniRule"/>
</dbReference>
<evidence type="ECO:0000313" key="7">
    <source>
        <dbReference type="EMBL" id="CAA9416190.1"/>
    </source>
</evidence>
<dbReference type="Pfam" id="PF03740">
    <property type="entry name" value="PdxJ"/>
    <property type="match status" value="1"/>
</dbReference>
<gene>
    <name evidence="4" type="primary">pdxJ</name>
    <name evidence="7" type="ORF">AVDCRST_MAG74-2644</name>
</gene>
<dbReference type="SUPFAM" id="SSF63892">
    <property type="entry name" value="Pyridoxine 5'-phosphate synthase"/>
    <property type="match status" value="1"/>
</dbReference>
<dbReference type="AlphaFoldDB" id="A0A6J4PI85"/>
<dbReference type="NCBIfam" id="TIGR00559">
    <property type="entry name" value="pdxJ"/>
    <property type="match status" value="1"/>
</dbReference>
<feature type="binding site" evidence="4">
    <location>
        <position position="19"/>
    </location>
    <ligand>
        <name>3-amino-2-oxopropyl phosphate</name>
        <dbReference type="ChEBI" id="CHEBI:57279"/>
    </ligand>
</feature>
<evidence type="ECO:0000256" key="6">
    <source>
        <dbReference type="SAM" id="Coils"/>
    </source>
</evidence>
<comment type="subcellular location">
    <subcellularLocation>
        <location evidence="4">Cytoplasm</location>
    </subcellularLocation>
</comment>
<feature type="binding site" evidence="4">
    <location>
        <begin position="10"/>
        <end position="11"/>
    </location>
    <ligand>
        <name>1-deoxy-D-xylulose 5-phosphate</name>
        <dbReference type="ChEBI" id="CHEBI:57792"/>
    </ligand>
</feature>
<feature type="binding site" evidence="4">
    <location>
        <position position="101"/>
    </location>
    <ligand>
        <name>1-deoxy-D-xylulose 5-phosphate</name>
        <dbReference type="ChEBI" id="CHEBI:57792"/>
    </ligand>
</feature>
<dbReference type="GO" id="GO:0005829">
    <property type="term" value="C:cytosol"/>
    <property type="evidence" value="ECO:0007669"/>
    <property type="project" value="TreeGrafter"/>
</dbReference>
<organism evidence="7">
    <name type="scientific">uncultured Pyrinomonadaceae bacterium</name>
    <dbReference type="NCBI Taxonomy" id="2283094"/>
    <lineage>
        <taxon>Bacteria</taxon>
        <taxon>Pseudomonadati</taxon>
        <taxon>Acidobacteriota</taxon>
        <taxon>Blastocatellia</taxon>
        <taxon>Blastocatellales</taxon>
        <taxon>Pyrinomonadaceae</taxon>
        <taxon>environmental samples</taxon>
    </lineage>
</organism>
<feature type="binding site" evidence="4">
    <location>
        <position position="46"/>
    </location>
    <ligand>
        <name>1-deoxy-D-xylulose 5-phosphate</name>
        <dbReference type="ChEBI" id="CHEBI:57792"/>
    </ligand>
</feature>
<comment type="similarity">
    <text evidence="4">Belongs to the PNP synthase family.</text>
</comment>
<feature type="active site" description="Proton acceptor" evidence="4">
    <location>
        <position position="44"/>
    </location>
</feature>
<keyword evidence="6" id="KW-0175">Coiled coil</keyword>
<proteinExistence type="inferred from homology"/>
<evidence type="ECO:0000256" key="5">
    <source>
        <dbReference type="NCBIfam" id="TIGR00559"/>
    </source>
</evidence>
<keyword evidence="3 4" id="KW-0664">Pyridoxine biosynthesis</keyword>
<dbReference type="EC" id="2.6.99.2" evidence="4 5"/>
<feature type="binding site" evidence="4">
    <location>
        <begin position="223"/>
        <end position="224"/>
    </location>
    <ligand>
        <name>3-amino-2-oxopropyl phosphate</name>
        <dbReference type="ChEBI" id="CHEBI:57279"/>
    </ligand>
</feature>
<feature type="coiled-coil region" evidence="6">
    <location>
        <begin position="166"/>
        <end position="193"/>
    </location>
</feature>
<dbReference type="PANTHER" id="PTHR30456">
    <property type="entry name" value="PYRIDOXINE 5'-PHOSPHATE SYNTHASE"/>
    <property type="match status" value="1"/>
</dbReference>
<sequence>MPAKLNVNIDHVATIREARKTIEPSIITAAVVCEQAGAHGITVHIRQDRRHIQDRDISLLREVVTTYLNVEMATGEEMINIAVQTKPDAVSLVPENPFEITTEGGLDVVKNSESVRAAVNRLREVGIFTSIFIDPEMRQIEAAKNAGAQQIELCTAEYAELTLSARAAHGEGLEKAQAEIERLKRAAAFAESLGLIVAAGHGLTYRNIRALAAIPEISEFNIGHNIISRAVFVGLYKAVEEIIRAIGVK</sequence>
<reference evidence="7" key="1">
    <citation type="submission" date="2020-02" db="EMBL/GenBank/DDBJ databases">
        <authorList>
            <person name="Meier V. D."/>
        </authorList>
    </citation>
    <scope>NUCLEOTIDE SEQUENCE</scope>
    <source>
        <strain evidence="7">AVDCRST_MAG74</strain>
    </source>
</reference>
<comment type="subunit">
    <text evidence="4">Homooctamer; tetramer of dimers.</text>
</comment>
<keyword evidence="1 4" id="KW-0963">Cytoplasm</keyword>
<comment type="catalytic activity">
    <reaction evidence="4">
        <text>3-amino-2-oxopropyl phosphate + 1-deoxy-D-xylulose 5-phosphate = pyridoxine 5'-phosphate + phosphate + 2 H2O + H(+)</text>
        <dbReference type="Rhea" id="RHEA:15265"/>
        <dbReference type="ChEBI" id="CHEBI:15377"/>
        <dbReference type="ChEBI" id="CHEBI:15378"/>
        <dbReference type="ChEBI" id="CHEBI:43474"/>
        <dbReference type="ChEBI" id="CHEBI:57279"/>
        <dbReference type="ChEBI" id="CHEBI:57792"/>
        <dbReference type="ChEBI" id="CHEBI:58589"/>
        <dbReference type="EC" id="2.6.99.2"/>
    </reaction>
</comment>
<accession>A0A6J4PI85</accession>
<dbReference type="UniPathway" id="UPA00244">
    <property type="reaction ID" value="UER00313"/>
</dbReference>
<feature type="binding site" evidence="4">
    <location>
        <position position="202"/>
    </location>
    <ligand>
        <name>3-amino-2-oxopropyl phosphate</name>
        <dbReference type="ChEBI" id="CHEBI:57279"/>
    </ligand>
</feature>
<protein>
    <recommendedName>
        <fullName evidence="4 5">Pyridoxine 5'-phosphate synthase</fullName>
        <shortName evidence="4">PNP synthase</shortName>
        <ecNumber evidence="4 5">2.6.99.2</ecNumber>
    </recommendedName>
</protein>
<dbReference type="InterPro" id="IPR004569">
    <property type="entry name" value="PyrdxlP_synth_PdxJ"/>
</dbReference>
<evidence type="ECO:0000256" key="1">
    <source>
        <dbReference type="ARBA" id="ARBA00022490"/>
    </source>
</evidence>
<evidence type="ECO:0000256" key="2">
    <source>
        <dbReference type="ARBA" id="ARBA00022679"/>
    </source>
</evidence>
<comment type="pathway">
    <text evidence="4">Cofactor biosynthesis; pyridoxine 5'-phosphate biosynthesis; pyridoxine 5'-phosphate from D-erythrose 4-phosphate: step 5/5.</text>
</comment>
<feature type="binding site" evidence="4">
    <location>
        <position position="8"/>
    </location>
    <ligand>
        <name>3-amino-2-oxopropyl phosphate</name>
        <dbReference type="ChEBI" id="CHEBI:57279"/>
    </ligand>
</feature>
<feature type="site" description="Transition state stabilizer" evidence="4">
    <location>
        <position position="152"/>
    </location>
</feature>
<dbReference type="NCBIfam" id="NF003625">
    <property type="entry name" value="PRK05265.1-3"/>
    <property type="match status" value="1"/>
</dbReference>
<feature type="active site" description="Proton acceptor" evidence="4">
    <location>
        <position position="71"/>
    </location>
</feature>
<dbReference type="EMBL" id="CADCUR010000245">
    <property type="protein sequence ID" value="CAA9416190.1"/>
    <property type="molecule type" value="Genomic_DNA"/>
</dbReference>
<feature type="active site" description="Proton donor" evidence="4">
    <location>
        <position position="201"/>
    </location>
</feature>
<evidence type="ECO:0000256" key="4">
    <source>
        <dbReference type="HAMAP-Rule" id="MF_00279"/>
    </source>
</evidence>
<feature type="binding site" evidence="4">
    <location>
        <position position="51"/>
    </location>
    <ligand>
        <name>1-deoxy-D-xylulose 5-phosphate</name>
        <dbReference type="ChEBI" id="CHEBI:57792"/>
    </ligand>
</feature>
<dbReference type="InterPro" id="IPR013785">
    <property type="entry name" value="Aldolase_TIM"/>
</dbReference>
<dbReference type="CDD" id="cd00003">
    <property type="entry name" value="PNPsynthase"/>
    <property type="match status" value="1"/>
</dbReference>
<dbReference type="GO" id="GO:0008615">
    <property type="term" value="P:pyridoxine biosynthetic process"/>
    <property type="evidence" value="ECO:0007669"/>
    <property type="project" value="UniProtKB-UniRule"/>
</dbReference>
<dbReference type="HAMAP" id="MF_00279">
    <property type="entry name" value="PdxJ"/>
    <property type="match status" value="1"/>
</dbReference>
<dbReference type="NCBIfam" id="NF003627">
    <property type="entry name" value="PRK05265.1-5"/>
    <property type="match status" value="1"/>
</dbReference>
<evidence type="ECO:0000256" key="3">
    <source>
        <dbReference type="ARBA" id="ARBA00023096"/>
    </source>
</evidence>